<feature type="domain" description="Deacetylase sirtuin-type" evidence="17">
    <location>
        <begin position="86"/>
        <end position="333"/>
    </location>
</feature>
<feature type="region of interest" description="Disordered" evidence="16">
    <location>
        <begin position="486"/>
        <end position="550"/>
    </location>
</feature>
<evidence type="ECO:0000256" key="10">
    <source>
        <dbReference type="ARBA" id="ARBA00043038"/>
    </source>
</evidence>
<dbReference type="GeneID" id="8230162"/>
<dbReference type="GO" id="GO:0035861">
    <property type="term" value="C:site of double-strand break"/>
    <property type="evidence" value="ECO:0007669"/>
    <property type="project" value="UniProtKB-ARBA"/>
</dbReference>
<feature type="active site" description="Proton acceptor" evidence="15">
    <location>
        <position position="191"/>
    </location>
</feature>
<dbReference type="PANTHER" id="PTHR11085">
    <property type="entry name" value="NAD-DEPENDENT PROTEIN DEACYLASE SIRTUIN-5, MITOCHONDRIAL-RELATED"/>
    <property type="match status" value="1"/>
</dbReference>
<dbReference type="GO" id="GO:0070403">
    <property type="term" value="F:NAD+ binding"/>
    <property type="evidence" value="ECO:0007669"/>
    <property type="project" value="InterPro"/>
</dbReference>
<dbReference type="EC" id="2.3.1.286" evidence="2"/>
<feature type="compositionally biased region" description="Polar residues" evidence="16">
    <location>
        <begin position="513"/>
        <end position="527"/>
    </location>
</feature>
<evidence type="ECO:0000256" key="9">
    <source>
        <dbReference type="ARBA" id="ARBA00041832"/>
    </source>
</evidence>
<evidence type="ECO:0000256" key="2">
    <source>
        <dbReference type="ARBA" id="ARBA00012928"/>
    </source>
</evidence>
<comment type="catalytic activity">
    <reaction evidence="11">
        <text>N(6)-decanoyl-L-lysyl-[protein] + NAD(+) + H2O = 2''-O-decanoyl-ADP-D-ribose + nicotinamide + L-lysyl-[protein]</text>
        <dbReference type="Rhea" id="RHEA:70631"/>
        <dbReference type="Rhea" id="RHEA-COMP:9752"/>
        <dbReference type="Rhea" id="RHEA-COMP:17932"/>
        <dbReference type="ChEBI" id="CHEBI:15377"/>
        <dbReference type="ChEBI" id="CHEBI:17154"/>
        <dbReference type="ChEBI" id="CHEBI:29969"/>
        <dbReference type="ChEBI" id="CHEBI:57540"/>
        <dbReference type="ChEBI" id="CHEBI:143222"/>
        <dbReference type="ChEBI" id="CHEBI:189688"/>
    </reaction>
    <physiologicalReaction direction="left-to-right" evidence="11">
        <dbReference type="Rhea" id="RHEA:70632"/>
    </physiologicalReaction>
</comment>
<dbReference type="Gene3D" id="3.40.50.1220">
    <property type="entry name" value="TPP-binding domain"/>
    <property type="match status" value="1"/>
</dbReference>
<evidence type="ECO:0000256" key="7">
    <source>
        <dbReference type="ARBA" id="ARBA00023027"/>
    </source>
</evidence>
<dbReference type="SUPFAM" id="SSF52467">
    <property type="entry name" value="DHS-like NAD/FAD-binding domain"/>
    <property type="match status" value="1"/>
</dbReference>
<dbReference type="InterPro" id="IPR026590">
    <property type="entry name" value="Ssirtuin_cat_dom"/>
</dbReference>
<dbReference type="OrthoDB" id="2919105at2759"/>
<evidence type="ECO:0000256" key="4">
    <source>
        <dbReference type="ARBA" id="ARBA00022679"/>
    </source>
</evidence>
<feature type="binding site" evidence="15">
    <location>
        <position position="199"/>
    </location>
    <ligand>
        <name>Zn(2+)</name>
        <dbReference type="ChEBI" id="CHEBI:29105"/>
    </ligand>
</feature>
<feature type="compositionally biased region" description="Basic and acidic residues" evidence="16">
    <location>
        <begin position="528"/>
        <end position="550"/>
    </location>
</feature>
<evidence type="ECO:0000256" key="1">
    <source>
        <dbReference type="ARBA" id="ARBA00001947"/>
    </source>
</evidence>
<dbReference type="AlphaFoldDB" id="E0VTB7"/>
<keyword evidence="6 15" id="KW-0862">Zinc</keyword>
<evidence type="ECO:0000256" key="13">
    <source>
        <dbReference type="ARBA" id="ARBA00051399"/>
    </source>
</evidence>
<evidence type="ECO:0000256" key="5">
    <source>
        <dbReference type="ARBA" id="ARBA00022723"/>
    </source>
</evidence>
<dbReference type="EnsemblMetazoa" id="PHUM430270-RA">
    <property type="protein sequence ID" value="PHUM430270-PA"/>
    <property type="gene ID" value="PHUM430270"/>
</dbReference>
<dbReference type="Pfam" id="PF02146">
    <property type="entry name" value="SIR2"/>
    <property type="match status" value="1"/>
</dbReference>
<evidence type="ECO:0000256" key="16">
    <source>
        <dbReference type="SAM" id="MobiDB-lite"/>
    </source>
</evidence>
<feature type="binding site" evidence="15">
    <location>
        <position position="229"/>
    </location>
    <ligand>
        <name>Zn(2+)</name>
        <dbReference type="ChEBI" id="CHEBI:29105"/>
    </ligand>
</feature>
<comment type="catalytic activity">
    <reaction evidence="14">
        <text>N(6)-glutaryl-L-lysyl-[protein] + NAD(+) + H2O = 2''-O-glutaryl-ADP-D-ribose + nicotinamide + L-lysyl-[protein]</text>
        <dbReference type="Rhea" id="RHEA:47664"/>
        <dbReference type="Rhea" id="RHEA-COMP:9752"/>
        <dbReference type="Rhea" id="RHEA-COMP:11875"/>
        <dbReference type="ChEBI" id="CHEBI:15377"/>
        <dbReference type="ChEBI" id="CHEBI:17154"/>
        <dbReference type="ChEBI" id="CHEBI:29969"/>
        <dbReference type="ChEBI" id="CHEBI:57540"/>
        <dbReference type="ChEBI" id="CHEBI:87828"/>
        <dbReference type="ChEBI" id="CHEBI:87829"/>
    </reaction>
    <physiologicalReaction direction="left-to-right" evidence="14">
        <dbReference type="Rhea" id="RHEA:47665"/>
    </physiologicalReaction>
</comment>
<sequence>MSINSNSGNYTRLRRKNSKIVTISAEKERNLSIKKVSIILQKDESKRTKEEKELLFNYSEIVREASIRIENRKKIKERLKEIEDTEVVLDDKCKKLAEAISKSEYLVVYTGAGISTAARIPDYRGASGIWTLLQQGKDIGTHDLTQADPTYTHMALFQLYSQGKLKHIVSQNCDGLHLRSGLPKKALSEVHGNMYIEVCRSCRPIMEYLRNFDVTENTARYSHKTMRKCYKCNSSLVDSIVHFGERGNLPWPLNWKGACKAAEKADMILCIGSSLKVLKRYPWLWCMDKPAKRRPSIYIVNLQWTPKDCQAIIKINGKCDIVMEKLMKHLAITVPKYSRNSDPIIEHATDLCKEEQHTANRPFLTNIKTESIDFKEIKVEKCVNEGNNEIFDCSAISEENIKKEKIESCVTSCKKEVLIDTGQGENVNYIKKELIVITIKSGDDFKDCCPLFKDNQNHDCDSNDVPMLLSNNDSDLKNGNKHLKRMRDLDEAENDNKKTKLNNLPRGEKRSQSEIFSDNLKNTQSVKDAQKNETKNSNKEKKNKTEPPDKKLDLKESLKCEFCSERFLSKSCLFYTKRKPFFKDDVPACDCCSSGEEELDGEDFDEKTNNDLQKVSVNPGWYGKGIRKNVRKKR</sequence>
<evidence type="ECO:0000256" key="11">
    <source>
        <dbReference type="ARBA" id="ARBA00050237"/>
    </source>
</evidence>
<reference evidence="18" key="1">
    <citation type="submission" date="2007-04" db="EMBL/GenBank/DDBJ databases">
        <title>Annotation of Pediculus humanus corporis strain USDA.</title>
        <authorList>
            <person name="Kirkness E."/>
            <person name="Hannick L."/>
            <person name="Hass B."/>
            <person name="Bruggner R."/>
            <person name="Lawson D."/>
            <person name="Bidwell S."/>
            <person name="Joardar V."/>
            <person name="Caler E."/>
            <person name="Walenz B."/>
            <person name="Inman J."/>
            <person name="Schobel S."/>
            <person name="Galinsky K."/>
            <person name="Amedeo P."/>
            <person name="Strausberg R."/>
        </authorList>
    </citation>
    <scope>NUCLEOTIDE SEQUENCE</scope>
    <source>
        <strain evidence="18">USDA</strain>
    </source>
</reference>
<name>E0VTB7_PEDHC</name>
<dbReference type="CTD" id="8230162"/>
<evidence type="ECO:0000313" key="19">
    <source>
        <dbReference type="EnsemblMetazoa" id="PHUM430270-PA"/>
    </source>
</evidence>
<feature type="compositionally biased region" description="Basic and acidic residues" evidence="16">
    <location>
        <begin position="486"/>
        <end position="498"/>
    </location>
</feature>
<dbReference type="EMBL" id="AAZO01005251">
    <property type="status" value="NOT_ANNOTATED_CDS"/>
    <property type="molecule type" value="Genomic_DNA"/>
</dbReference>
<dbReference type="Gene3D" id="2.20.28.200">
    <property type="match status" value="1"/>
</dbReference>
<dbReference type="HOGENOM" id="CLU_020552_0_0_1"/>
<dbReference type="GO" id="GO:0097372">
    <property type="term" value="F:histone H3K18 deacetylase activity, NAD-dependent"/>
    <property type="evidence" value="ECO:0007669"/>
    <property type="project" value="TreeGrafter"/>
</dbReference>
<protein>
    <recommendedName>
        <fullName evidence="2">protein acetyllysine N-acetyltransferase</fullName>
        <ecNumber evidence="2">2.3.1.286</ecNumber>
    </recommendedName>
    <alternativeName>
        <fullName evidence="10">Regulatory protein SIR2 homolog 7</fullName>
    </alternativeName>
    <alternativeName>
        <fullName evidence="9">SIR2-like protein 7</fullName>
    </alternativeName>
</protein>
<feature type="binding site" evidence="15">
    <location>
        <position position="232"/>
    </location>
    <ligand>
        <name>Zn(2+)</name>
        <dbReference type="ChEBI" id="CHEBI:29105"/>
    </ligand>
</feature>
<keyword evidence="3" id="KW-0597">Phosphoprotein</keyword>
<dbReference type="STRING" id="121224.E0VTB7"/>
<dbReference type="RefSeq" id="XP_002429361.1">
    <property type="nucleotide sequence ID" value="XM_002429316.1"/>
</dbReference>
<keyword evidence="4" id="KW-0808">Transferase</keyword>
<evidence type="ECO:0000256" key="3">
    <source>
        <dbReference type="ARBA" id="ARBA00022553"/>
    </source>
</evidence>
<dbReference type="GO" id="GO:0010468">
    <property type="term" value="P:regulation of gene expression"/>
    <property type="evidence" value="ECO:0007669"/>
    <property type="project" value="UniProtKB-ARBA"/>
</dbReference>
<proteinExistence type="inferred from homology"/>
<dbReference type="PANTHER" id="PTHR11085:SF1">
    <property type="entry name" value="NAD-DEPENDENT PROTEIN DEACETYLASE SIRTUIN-7"/>
    <property type="match status" value="1"/>
</dbReference>
<dbReference type="PROSITE" id="PS50305">
    <property type="entry name" value="SIRTUIN"/>
    <property type="match status" value="1"/>
</dbReference>
<dbReference type="EMBL" id="DS235761">
    <property type="protein sequence ID" value="EEB16623.1"/>
    <property type="molecule type" value="Genomic_DNA"/>
</dbReference>
<comment type="cofactor">
    <cofactor evidence="1">
        <name>Zn(2+)</name>
        <dbReference type="ChEBI" id="CHEBI:29105"/>
    </cofactor>
</comment>
<dbReference type="InterPro" id="IPR050134">
    <property type="entry name" value="NAD-dep_sirtuin_deacylases"/>
</dbReference>
<reference evidence="18" key="2">
    <citation type="submission" date="2007-04" db="EMBL/GenBank/DDBJ databases">
        <title>The genome of the human body louse.</title>
        <authorList>
            <consortium name="The Human Body Louse Genome Consortium"/>
            <person name="Kirkness E."/>
            <person name="Walenz B."/>
            <person name="Hass B."/>
            <person name="Bruggner R."/>
            <person name="Strausberg R."/>
        </authorList>
    </citation>
    <scope>NUCLEOTIDE SEQUENCE</scope>
    <source>
        <strain evidence="18">USDA</strain>
    </source>
</reference>
<dbReference type="InParanoid" id="E0VTB7"/>
<feature type="binding site" evidence="15">
    <location>
        <position position="202"/>
    </location>
    <ligand>
        <name>Zn(2+)</name>
        <dbReference type="ChEBI" id="CHEBI:29105"/>
    </ligand>
</feature>
<organism>
    <name type="scientific">Pediculus humanus subsp. corporis</name>
    <name type="common">Body louse</name>
    <dbReference type="NCBI Taxonomy" id="121224"/>
    <lineage>
        <taxon>Eukaryota</taxon>
        <taxon>Metazoa</taxon>
        <taxon>Ecdysozoa</taxon>
        <taxon>Arthropoda</taxon>
        <taxon>Hexapoda</taxon>
        <taxon>Insecta</taxon>
        <taxon>Pterygota</taxon>
        <taxon>Neoptera</taxon>
        <taxon>Paraneoptera</taxon>
        <taxon>Psocodea</taxon>
        <taxon>Troctomorpha</taxon>
        <taxon>Phthiraptera</taxon>
        <taxon>Anoplura</taxon>
        <taxon>Pediculidae</taxon>
        <taxon>Pediculus</taxon>
    </lineage>
</organism>
<comment type="catalytic activity">
    <reaction evidence="13">
        <text>N(6)-propanoyl-L-lysyl-[protein] + NAD(+) + H2O = 3''-O-propanoyl-ADP-D-ribose + nicotinamide + L-lysyl-[protein]</text>
        <dbReference type="Rhea" id="RHEA:23500"/>
        <dbReference type="Rhea" id="RHEA-COMP:9752"/>
        <dbReference type="Rhea" id="RHEA-COMP:13758"/>
        <dbReference type="ChEBI" id="CHEBI:15377"/>
        <dbReference type="ChEBI" id="CHEBI:17154"/>
        <dbReference type="ChEBI" id="CHEBI:29969"/>
        <dbReference type="ChEBI" id="CHEBI:57540"/>
        <dbReference type="ChEBI" id="CHEBI:138019"/>
        <dbReference type="ChEBI" id="CHEBI:145015"/>
    </reaction>
    <physiologicalReaction direction="left-to-right" evidence="13">
        <dbReference type="Rhea" id="RHEA:23501"/>
    </physiologicalReaction>
</comment>
<comment type="catalytic activity">
    <reaction evidence="12">
        <text>N(6)-succinyl-L-lysyl-[protein] + NAD(+) + H2O = 2''-O-succinyl-ADP-D-ribose + nicotinamide + L-lysyl-[protein]</text>
        <dbReference type="Rhea" id="RHEA:47668"/>
        <dbReference type="Rhea" id="RHEA-COMP:9752"/>
        <dbReference type="Rhea" id="RHEA-COMP:11877"/>
        <dbReference type="ChEBI" id="CHEBI:15377"/>
        <dbReference type="ChEBI" id="CHEBI:17154"/>
        <dbReference type="ChEBI" id="CHEBI:29969"/>
        <dbReference type="ChEBI" id="CHEBI:57540"/>
        <dbReference type="ChEBI" id="CHEBI:87830"/>
        <dbReference type="ChEBI" id="CHEBI:87832"/>
    </reaction>
    <physiologicalReaction direction="left-to-right" evidence="12">
        <dbReference type="Rhea" id="RHEA:47669"/>
    </physiologicalReaction>
</comment>
<dbReference type="InterPro" id="IPR029035">
    <property type="entry name" value="DHS-like_NAD/FAD-binding_dom"/>
</dbReference>
<keyword evidence="7" id="KW-0520">NAD</keyword>
<evidence type="ECO:0000313" key="20">
    <source>
        <dbReference type="Proteomes" id="UP000009046"/>
    </source>
</evidence>
<evidence type="ECO:0000256" key="12">
    <source>
        <dbReference type="ARBA" id="ARBA00051105"/>
    </source>
</evidence>
<dbReference type="GO" id="GO:0046872">
    <property type="term" value="F:metal ion binding"/>
    <property type="evidence" value="ECO:0007669"/>
    <property type="project" value="UniProtKB-KW"/>
</dbReference>
<dbReference type="VEuPathDB" id="VectorBase:PHUM430270"/>
<keyword evidence="20" id="KW-1185">Reference proteome</keyword>
<dbReference type="GO" id="GO:0005634">
    <property type="term" value="C:nucleus"/>
    <property type="evidence" value="ECO:0007669"/>
    <property type="project" value="TreeGrafter"/>
</dbReference>
<dbReference type="GO" id="GO:0000785">
    <property type="term" value="C:chromatin"/>
    <property type="evidence" value="ECO:0007669"/>
    <property type="project" value="UniProtKB-ARBA"/>
</dbReference>
<evidence type="ECO:0000313" key="18">
    <source>
        <dbReference type="EMBL" id="EEB16623.1"/>
    </source>
</evidence>
<dbReference type="FunFam" id="2.20.28.200:FF:000002">
    <property type="entry name" value="NAD-dependent deacetylase sirtuin-7"/>
    <property type="match status" value="1"/>
</dbReference>
<accession>E0VTB7</accession>
<evidence type="ECO:0000256" key="14">
    <source>
        <dbReference type="ARBA" id="ARBA00052763"/>
    </source>
</evidence>
<dbReference type="InterPro" id="IPR003000">
    <property type="entry name" value="Sirtuin"/>
</dbReference>
<dbReference type="GO" id="GO:0140861">
    <property type="term" value="P:DNA repair-dependent chromatin remodeling"/>
    <property type="evidence" value="ECO:0007669"/>
    <property type="project" value="UniProtKB-ARBA"/>
</dbReference>
<evidence type="ECO:0000256" key="15">
    <source>
        <dbReference type="PROSITE-ProRule" id="PRU00236"/>
    </source>
</evidence>
<evidence type="ECO:0000256" key="8">
    <source>
        <dbReference type="ARBA" id="ARBA00038170"/>
    </source>
</evidence>
<dbReference type="KEGG" id="phu:Phum_PHUM430270"/>
<evidence type="ECO:0000259" key="17">
    <source>
        <dbReference type="PROSITE" id="PS50305"/>
    </source>
</evidence>
<dbReference type="Proteomes" id="UP000009046">
    <property type="component" value="Unassembled WGS sequence"/>
</dbReference>
<gene>
    <name evidence="19" type="primary">8230162</name>
    <name evidence="18" type="ORF">Phum_PHUM430270</name>
</gene>
<reference evidence="19" key="3">
    <citation type="submission" date="2020-05" db="UniProtKB">
        <authorList>
            <consortium name="EnsemblMetazoa"/>
        </authorList>
    </citation>
    <scope>IDENTIFICATION</scope>
    <source>
        <strain evidence="19">USDA</strain>
    </source>
</reference>
<dbReference type="eggNOG" id="KOG1905">
    <property type="taxonomic scope" value="Eukaryota"/>
</dbReference>
<evidence type="ECO:0000256" key="6">
    <source>
        <dbReference type="ARBA" id="ARBA00022833"/>
    </source>
</evidence>
<keyword evidence="5 15" id="KW-0479">Metal-binding</keyword>
<dbReference type="FunFam" id="3.40.50.1220:FF:000038">
    <property type="entry name" value="NAD-dependent protein deacetylase sirtuin-6 isoform X2"/>
    <property type="match status" value="1"/>
</dbReference>
<comment type="similarity">
    <text evidence="8">Belongs to the sirtuin family. Class IV subfamily.</text>
</comment>